<feature type="non-terminal residue" evidence="1">
    <location>
        <position position="57"/>
    </location>
</feature>
<organism evidence="1 2">
    <name type="scientific">Stegodyphus mimosarum</name>
    <name type="common">African social velvet spider</name>
    <dbReference type="NCBI Taxonomy" id="407821"/>
    <lineage>
        <taxon>Eukaryota</taxon>
        <taxon>Metazoa</taxon>
        <taxon>Ecdysozoa</taxon>
        <taxon>Arthropoda</taxon>
        <taxon>Chelicerata</taxon>
        <taxon>Arachnida</taxon>
        <taxon>Araneae</taxon>
        <taxon>Araneomorphae</taxon>
        <taxon>Entelegynae</taxon>
        <taxon>Eresoidea</taxon>
        <taxon>Eresidae</taxon>
        <taxon>Stegodyphus</taxon>
    </lineage>
</organism>
<dbReference type="Proteomes" id="UP000054359">
    <property type="component" value="Unassembled WGS sequence"/>
</dbReference>
<keyword evidence="2" id="KW-1185">Reference proteome</keyword>
<dbReference type="AlphaFoldDB" id="A0A087T2F5"/>
<proteinExistence type="predicted"/>
<reference evidence="1 2" key="1">
    <citation type="submission" date="2013-11" db="EMBL/GenBank/DDBJ databases">
        <title>Genome sequencing of Stegodyphus mimosarum.</title>
        <authorList>
            <person name="Bechsgaard J."/>
        </authorList>
    </citation>
    <scope>NUCLEOTIDE SEQUENCE [LARGE SCALE GENOMIC DNA]</scope>
</reference>
<gene>
    <name evidence="1" type="ORF">X975_16828</name>
</gene>
<dbReference type="EMBL" id="KK113079">
    <property type="protein sequence ID" value="KFM59294.1"/>
    <property type="molecule type" value="Genomic_DNA"/>
</dbReference>
<sequence>MHINYVFTSSTLLKHNENSSFTTNCLPIFQHRRHLNTASLFWNCFLGKRLNFFLYVI</sequence>
<evidence type="ECO:0000313" key="1">
    <source>
        <dbReference type="EMBL" id="KFM59294.1"/>
    </source>
</evidence>
<protein>
    <submittedName>
        <fullName evidence="1">Uncharacterized protein</fullName>
    </submittedName>
</protein>
<accession>A0A087T2F5</accession>
<evidence type="ECO:0000313" key="2">
    <source>
        <dbReference type="Proteomes" id="UP000054359"/>
    </source>
</evidence>
<name>A0A087T2F5_STEMI</name>